<organism evidence="2 3">
    <name type="scientific">Lithospermum erythrorhizon</name>
    <name type="common">Purple gromwell</name>
    <name type="synonym">Lithospermum officinale var. erythrorhizon</name>
    <dbReference type="NCBI Taxonomy" id="34254"/>
    <lineage>
        <taxon>Eukaryota</taxon>
        <taxon>Viridiplantae</taxon>
        <taxon>Streptophyta</taxon>
        <taxon>Embryophyta</taxon>
        <taxon>Tracheophyta</taxon>
        <taxon>Spermatophyta</taxon>
        <taxon>Magnoliopsida</taxon>
        <taxon>eudicotyledons</taxon>
        <taxon>Gunneridae</taxon>
        <taxon>Pentapetalae</taxon>
        <taxon>asterids</taxon>
        <taxon>lamiids</taxon>
        <taxon>Boraginales</taxon>
        <taxon>Boraginaceae</taxon>
        <taxon>Boraginoideae</taxon>
        <taxon>Lithospermeae</taxon>
        <taxon>Lithospermum</taxon>
    </lineage>
</organism>
<feature type="coiled-coil region" evidence="1">
    <location>
        <begin position="43"/>
        <end position="91"/>
    </location>
</feature>
<reference evidence="2 3" key="1">
    <citation type="submission" date="2024-01" db="EMBL/GenBank/DDBJ databases">
        <title>The complete chloroplast genome sequence of Lithospermum erythrorhizon: insights into the phylogenetic relationship among Boraginaceae species and the maternal lineages of purple gromwells.</title>
        <authorList>
            <person name="Okada T."/>
            <person name="Watanabe K."/>
        </authorList>
    </citation>
    <scope>NUCLEOTIDE SEQUENCE [LARGE SCALE GENOMIC DNA]</scope>
</reference>
<comment type="caution">
    <text evidence="2">The sequence shown here is derived from an EMBL/GenBank/DDBJ whole genome shotgun (WGS) entry which is preliminary data.</text>
</comment>
<protein>
    <submittedName>
        <fullName evidence="2">Uncharacterized protein</fullName>
    </submittedName>
</protein>
<accession>A0AAV3PZ75</accession>
<keyword evidence="1" id="KW-0175">Coiled coil</keyword>
<dbReference type="AlphaFoldDB" id="A0AAV3PZ75"/>
<evidence type="ECO:0000313" key="2">
    <source>
        <dbReference type="EMBL" id="GAA0156570.1"/>
    </source>
</evidence>
<proteinExistence type="predicted"/>
<dbReference type="Proteomes" id="UP001454036">
    <property type="component" value="Unassembled WGS sequence"/>
</dbReference>
<evidence type="ECO:0000256" key="1">
    <source>
        <dbReference type="SAM" id="Coils"/>
    </source>
</evidence>
<gene>
    <name evidence="2" type="ORF">LIER_14041</name>
</gene>
<keyword evidence="3" id="KW-1185">Reference proteome</keyword>
<dbReference type="EMBL" id="BAABME010002899">
    <property type="protein sequence ID" value="GAA0156570.1"/>
    <property type="molecule type" value="Genomic_DNA"/>
</dbReference>
<name>A0AAV3PZ75_LITER</name>
<evidence type="ECO:0000313" key="3">
    <source>
        <dbReference type="Proteomes" id="UP001454036"/>
    </source>
</evidence>
<sequence length="122" mass="13296">MQTEPVRAGLGKGRMLGAGCTSFTEPLMDARLSHTAPAPAAVIEDLLRRLSEEEARNMVLNQKYEEQQAINAGLKEEMVGLKSQLDNFMNMFEAYVRGVAGAAGFRCPVVLVSANVAVPRMR</sequence>